<dbReference type="Gramene" id="KOM29046">
    <property type="protein sequence ID" value="KOM29046"/>
    <property type="gene ID" value="LR48_Vigan630s000500"/>
</dbReference>
<evidence type="ECO:0000313" key="3">
    <source>
        <dbReference type="Proteomes" id="UP000053144"/>
    </source>
</evidence>
<accession>A0A0L9TF59</accession>
<dbReference type="AlphaFoldDB" id="A0A0L9TF59"/>
<name>A0A0L9TF59_PHAAN</name>
<dbReference type="Pfam" id="PF20167">
    <property type="entry name" value="Transposase_32"/>
    <property type="match status" value="1"/>
</dbReference>
<proteinExistence type="predicted"/>
<organism evidence="2 3">
    <name type="scientific">Phaseolus angularis</name>
    <name type="common">Azuki bean</name>
    <name type="synonym">Vigna angularis</name>
    <dbReference type="NCBI Taxonomy" id="3914"/>
    <lineage>
        <taxon>Eukaryota</taxon>
        <taxon>Viridiplantae</taxon>
        <taxon>Streptophyta</taxon>
        <taxon>Embryophyta</taxon>
        <taxon>Tracheophyta</taxon>
        <taxon>Spermatophyta</taxon>
        <taxon>Magnoliopsida</taxon>
        <taxon>eudicotyledons</taxon>
        <taxon>Gunneridae</taxon>
        <taxon>Pentapetalae</taxon>
        <taxon>rosids</taxon>
        <taxon>fabids</taxon>
        <taxon>Fabales</taxon>
        <taxon>Fabaceae</taxon>
        <taxon>Papilionoideae</taxon>
        <taxon>50 kb inversion clade</taxon>
        <taxon>NPAAA clade</taxon>
        <taxon>indigoferoid/millettioid clade</taxon>
        <taxon>Phaseoleae</taxon>
        <taxon>Vigna</taxon>
    </lineage>
</organism>
<dbReference type="InterPro" id="IPR046796">
    <property type="entry name" value="Transposase_32_dom"/>
</dbReference>
<gene>
    <name evidence="2" type="ORF">LR48_Vigan630s000500</name>
</gene>
<feature type="domain" description="Putative plant transposon protein" evidence="1">
    <location>
        <begin position="21"/>
        <end position="139"/>
    </location>
</feature>
<evidence type="ECO:0000259" key="1">
    <source>
        <dbReference type="Pfam" id="PF20167"/>
    </source>
</evidence>
<reference evidence="3" key="1">
    <citation type="journal article" date="2015" name="Proc. Natl. Acad. Sci. U.S.A.">
        <title>Genome sequencing of adzuki bean (Vigna angularis) provides insight into high starch and low fat accumulation and domestication.</title>
        <authorList>
            <person name="Yang K."/>
            <person name="Tian Z."/>
            <person name="Chen C."/>
            <person name="Luo L."/>
            <person name="Zhao B."/>
            <person name="Wang Z."/>
            <person name="Yu L."/>
            <person name="Li Y."/>
            <person name="Sun Y."/>
            <person name="Li W."/>
            <person name="Chen Y."/>
            <person name="Li Y."/>
            <person name="Zhang Y."/>
            <person name="Ai D."/>
            <person name="Zhao J."/>
            <person name="Shang C."/>
            <person name="Ma Y."/>
            <person name="Wu B."/>
            <person name="Wang M."/>
            <person name="Gao L."/>
            <person name="Sun D."/>
            <person name="Zhang P."/>
            <person name="Guo F."/>
            <person name="Wang W."/>
            <person name="Li Y."/>
            <person name="Wang J."/>
            <person name="Varshney R.K."/>
            <person name="Wang J."/>
            <person name="Ling H.Q."/>
            <person name="Wan P."/>
        </authorList>
    </citation>
    <scope>NUCLEOTIDE SEQUENCE</scope>
    <source>
        <strain evidence="3">cv. Jingnong 6</strain>
    </source>
</reference>
<dbReference type="EMBL" id="KQ258465">
    <property type="protein sequence ID" value="KOM29046.1"/>
    <property type="molecule type" value="Genomic_DNA"/>
</dbReference>
<sequence length="156" mass="18010">MERRVGTILTLAPQFRREVSARGWGNLTTYPASASIPIVKEFYTNAKALGGEQETYTSYVRGKKISFDADTINTFLGTDWEEEWCQYERAMAEGVDYEDVERTLCVPGGNFERSRSYVPIHIKRESFIPLAKYWMTVERVAPYTKGDCIKLMQYSY</sequence>
<evidence type="ECO:0000313" key="2">
    <source>
        <dbReference type="EMBL" id="KOM29046.1"/>
    </source>
</evidence>
<protein>
    <recommendedName>
        <fullName evidence="1">Putative plant transposon protein domain-containing protein</fullName>
    </recommendedName>
</protein>
<dbReference type="Proteomes" id="UP000053144">
    <property type="component" value="Unassembled WGS sequence"/>
</dbReference>